<feature type="active site" evidence="10">
    <location>
        <position position="412"/>
    </location>
</feature>
<dbReference type="FunFam" id="3.40.50.10730:FF:000001">
    <property type="entry name" value="Urocanate hydratase"/>
    <property type="match status" value="1"/>
</dbReference>
<accession>A0A0B1Q053</accession>
<gene>
    <name evidence="10" type="primary">hutU</name>
    <name evidence="14" type="ORF">LA66_14050</name>
</gene>
<dbReference type="PROSITE" id="PS01233">
    <property type="entry name" value="UROCANASE"/>
    <property type="match status" value="1"/>
</dbReference>
<feature type="domain" description="Urocanase Rossmann-like" evidence="11">
    <location>
        <begin position="142"/>
        <end position="350"/>
    </location>
</feature>
<evidence type="ECO:0000256" key="6">
    <source>
        <dbReference type="ARBA" id="ARBA00023239"/>
    </source>
</evidence>
<evidence type="ECO:0000256" key="9">
    <source>
        <dbReference type="ARBA" id="ARBA00056569"/>
    </source>
</evidence>
<protein>
    <recommendedName>
        <fullName evidence="3 10">Urocanate hydratase</fullName>
        <shortName evidence="10">Urocanase</shortName>
        <ecNumber evidence="3 10">4.2.1.49</ecNumber>
    </recommendedName>
    <alternativeName>
        <fullName evidence="7 10">Imidazolonepropionate hydrolase</fullName>
    </alternativeName>
</protein>
<comment type="subcellular location">
    <subcellularLocation>
        <location evidence="10">Cytoplasm</location>
    </subcellularLocation>
</comment>
<dbReference type="STRING" id="370622.LA66_14050"/>
<comment type="cofactor">
    <cofactor evidence="10">
        <name>NAD(+)</name>
        <dbReference type="ChEBI" id="CHEBI:57540"/>
    </cofactor>
    <text evidence="10">Binds 1 NAD(+) per subunit.</text>
</comment>
<feature type="binding site" evidence="10">
    <location>
        <begin position="244"/>
        <end position="245"/>
    </location>
    <ligand>
        <name>NAD(+)</name>
        <dbReference type="ChEBI" id="CHEBI:57540"/>
    </ligand>
</feature>
<dbReference type="Proteomes" id="UP000030826">
    <property type="component" value="Unassembled WGS sequence"/>
</dbReference>
<keyword evidence="4 10" id="KW-0369">Histidine metabolism</keyword>
<organism evidence="14 15">
    <name type="scientific">Aureimonas altamirensis</name>
    <dbReference type="NCBI Taxonomy" id="370622"/>
    <lineage>
        <taxon>Bacteria</taxon>
        <taxon>Pseudomonadati</taxon>
        <taxon>Pseudomonadota</taxon>
        <taxon>Alphaproteobacteria</taxon>
        <taxon>Hyphomicrobiales</taxon>
        <taxon>Aurantimonadaceae</taxon>
        <taxon>Aureimonas</taxon>
    </lineage>
</organism>
<dbReference type="GO" id="GO:0019556">
    <property type="term" value="P:L-histidine catabolic process to glutamate and formamide"/>
    <property type="evidence" value="ECO:0007669"/>
    <property type="project" value="UniProtKB-UniPathway"/>
</dbReference>
<feature type="binding site" evidence="10">
    <location>
        <begin position="265"/>
        <end position="269"/>
    </location>
    <ligand>
        <name>NAD(+)</name>
        <dbReference type="ChEBI" id="CHEBI:57540"/>
    </ligand>
</feature>
<dbReference type="InterPro" id="IPR038364">
    <property type="entry name" value="Urocanase_central_sf"/>
</dbReference>
<comment type="caution">
    <text evidence="10">Lacks conserved residue(s) required for the propagation of feature annotation.</text>
</comment>
<dbReference type="Pfam" id="PF17391">
    <property type="entry name" value="Urocanase_N"/>
    <property type="match status" value="1"/>
</dbReference>
<dbReference type="PANTHER" id="PTHR12216">
    <property type="entry name" value="UROCANATE HYDRATASE"/>
    <property type="match status" value="1"/>
</dbReference>
<dbReference type="RefSeq" id="WP_039194545.1">
    <property type="nucleotide sequence ID" value="NZ_JRFJ01000004.1"/>
</dbReference>
<reference evidence="14 15" key="1">
    <citation type="submission" date="2014-09" db="EMBL/GenBank/DDBJ databases">
        <title>Isolation and characterization of Aurantimonas altamirensis ON-56566 from clinical sample following a dog bite.</title>
        <authorList>
            <person name="Eshaghi A."/>
            <person name="Li A."/>
            <person name="Shahinas D."/>
            <person name="Bahn P."/>
            <person name="Kus J.V."/>
            <person name="Patel S.N."/>
        </authorList>
    </citation>
    <scope>NUCLEOTIDE SEQUENCE [LARGE SCALE GENOMIC DNA]</scope>
    <source>
        <strain evidence="14 15">ON-56566</strain>
    </source>
</reference>
<dbReference type="PIRSF" id="PIRSF001423">
    <property type="entry name" value="Urocanate_hydrat"/>
    <property type="match status" value="1"/>
</dbReference>
<dbReference type="GO" id="GO:0016153">
    <property type="term" value="F:urocanate hydratase activity"/>
    <property type="evidence" value="ECO:0007669"/>
    <property type="project" value="UniProtKB-UniRule"/>
</dbReference>
<dbReference type="InterPro" id="IPR035401">
    <property type="entry name" value="Urocanase_C"/>
</dbReference>
<evidence type="ECO:0000313" key="14">
    <source>
        <dbReference type="EMBL" id="KHJ53729.1"/>
    </source>
</evidence>
<feature type="binding site" evidence="10">
    <location>
        <begin position="275"/>
        <end position="276"/>
    </location>
    <ligand>
        <name>NAD(+)</name>
        <dbReference type="ChEBI" id="CHEBI:57540"/>
    </ligand>
</feature>
<dbReference type="NCBIfam" id="NF003820">
    <property type="entry name" value="PRK05414.1"/>
    <property type="match status" value="1"/>
</dbReference>
<keyword evidence="5 10" id="KW-0520">NAD</keyword>
<feature type="binding site" evidence="10">
    <location>
        <position position="198"/>
    </location>
    <ligand>
        <name>NAD(+)</name>
        <dbReference type="ChEBI" id="CHEBI:57540"/>
    </ligand>
</feature>
<dbReference type="PANTHER" id="PTHR12216:SF4">
    <property type="entry name" value="UROCANATE HYDRATASE"/>
    <property type="match status" value="1"/>
</dbReference>
<dbReference type="HAMAP" id="MF_00577">
    <property type="entry name" value="HutU"/>
    <property type="match status" value="1"/>
</dbReference>
<evidence type="ECO:0000256" key="4">
    <source>
        <dbReference type="ARBA" id="ARBA00022808"/>
    </source>
</evidence>
<comment type="function">
    <text evidence="9 10">Catalyzes the conversion of urocanate to 4-imidazolone-5-propionate.</text>
</comment>
<evidence type="ECO:0000256" key="8">
    <source>
        <dbReference type="ARBA" id="ARBA00047623"/>
    </source>
</evidence>
<dbReference type="InterPro" id="IPR035085">
    <property type="entry name" value="Urocanase_Rossmann-like"/>
</dbReference>
<comment type="catalytic activity">
    <reaction evidence="8 10">
        <text>4-imidazolone-5-propanoate = trans-urocanate + H2O</text>
        <dbReference type="Rhea" id="RHEA:13101"/>
        <dbReference type="ChEBI" id="CHEBI:15377"/>
        <dbReference type="ChEBI" id="CHEBI:17771"/>
        <dbReference type="ChEBI" id="CHEBI:77893"/>
        <dbReference type="EC" id="4.2.1.49"/>
    </reaction>
</comment>
<dbReference type="InterPro" id="IPR036190">
    <property type="entry name" value="Urocanase_sf"/>
</dbReference>
<evidence type="ECO:0000313" key="15">
    <source>
        <dbReference type="Proteomes" id="UP000030826"/>
    </source>
</evidence>
<evidence type="ECO:0000256" key="1">
    <source>
        <dbReference type="ARBA" id="ARBA00004794"/>
    </source>
</evidence>
<dbReference type="UniPathway" id="UPA00379">
    <property type="reaction ID" value="UER00550"/>
</dbReference>
<dbReference type="OrthoDB" id="9764874at2"/>
<dbReference type="Pfam" id="PF01175">
    <property type="entry name" value="Urocanase"/>
    <property type="match status" value="1"/>
</dbReference>
<comment type="pathway">
    <text evidence="1 10">Amino-acid degradation; L-histidine degradation into L-glutamate; N-formimidoyl-L-glutamate from L-histidine: step 2/3.</text>
</comment>
<dbReference type="Gene3D" id="3.40.1770.10">
    <property type="entry name" value="Urocanase superfamily"/>
    <property type="match status" value="1"/>
</dbReference>
<keyword evidence="6 10" id="KW-0456">Lyase</keyword>
<feature type="binding site" evidence="10">
    <location>
        <position position="494"/>
    </location>
    <ligand>
        <name>NAD(+)</name>
        <dbReference type="ChEBI" id="CHEBI:57540"/>
    </ligand>
</feature>
<comment type="caution">
    <text evidence="14">The sequence shown here is derived from an EMBL/GenBank/DDBJ whole genome shotgun (WGS) entry which is preliminary data.</text>
</comment>
<dbReference type="AlphaFoldDB" id="A0A0B1Q053"/>
<dbReference type="NCBIfam" id="TIGR01228">
    <property type="entry name" value="hutU"/>
    <property type="match status" value="1"/>
</dbReference>
<comment type="similarity">
    <text evidence="2 10">Belongs to the urocanase family.</text>
</comment>
<dbReference type="Pfam" id="PF17392">
    <property type="entry name" value="Urocanase_C"/>
    <property type="match status" value="1"/>
</dbReference>
<evidence type="ECO:0000259" key="11">
    <source>
        <dbReference type="Pfam" id="PF01175"/>
    </source>
</evidence>
<dbReference type="InterPro" id="IPR055351">
    <property type="entry name" value="Urocanase"/>
</dbReference>
<feature type="binding site" evidence="10">
    <location>
        <position position="132"/>
    </location>
    <ligand>
        <name>NAD(+)</name>
        <dbReference type="ChEBI" id="CHEBI:57540"/>
    </ligand>
</feature>
<evidence type="ECO:0000259" key="12">
    <source>
        <dbReference type="Pfam" id="PF17391"/>
    </source>
</evidence>
<evidence type="ECO:0000256" key="7">
    <source>
        <dbReference type="ARBA" id="ARBA00031640"/>
    </source>
</evidence>
<evidence type="ECO:0000256" key="5">
    <source>
        <dbReference type="ARBA" id="ARBA00023027"/>
    </source>
</evidence>
<dbReference type="InterPro" id="IPR035400">
    <property type="entry name" value="Urocanase_N"/>
</dbReference>
<dbReference type="GO" id="GO:0019557">
    <property type="term" value="P:L-histidine catabolic process to glutamate and formate"/>
    <property type="evidence" value="ECO:0007669"/>
    <property type="project" value="UniProtKB-UniPathway"/>
</dbReference>
<feature type="binding site" evidence="10">
    <location>
        <begin position="178"/>
        <end position="180"/>
    </location>
    <ligand>
        <name>NAD(+)</name>
        <dbReference type="ChEBI" id="CHEBI:57540"/>
    </ligand>
</feature>
<feature type="binding site" evidence="10">
    <location>
        <position position="324"/>
    </location>
    <ligand>
        <name>NAD(+)</name>
        <dbReference type="ChEBI" id="CHEBI:57540"/>
    </ligand>
</feature>
<feature type="domain" description="Urocanase C-terminal" evidence="13">
    <location>
        <begin position="353"/>
        <end position="547"/>
    </location>
</feature>
<dbReference type="InterPro" id="IPR023636">
    <property type="entry name" value="Urocanase_CS"/>
</dbReference>
<evidence type="ECO:0000256" key="10">
    <source>
        <dbReference type="HAMAP-Rule" id="MF_00577"/>
    </source>
</evidence>
<dbReference type="EC" id="4.2.1.49" evidence="3 10"/>
<evidence type="ECO:0000259" key="13">
    <source>
        <dbReference type="Pfam" id="PF17392"/>
    </source>
</evidence>
<name>A0A0B1Q053_9HYPH</name>
<feature type="binding site" evidence="10">
    <location>
        <begin position="54"/>
        <end position="55"/>
    </location>
    <ligand>
        <name>NAD(+)</name>
        <dbReference type="ChEBI" id="CHEBI:57540"/>
    </ligand>
</feature>
<keyword evidence="10" id="KW-0963">Cytoplasm</keyword>
<dbReference type="SUPFAM" id="SSF111326">
    <property type="entry name" value="Urocanase"/>
    <property type="match status" value="1"/>
</dbReference>
<dbReference type="InterPro" id="IPR023637">
    <property type="entry name" value="Urocanase-like"/>
</dbReference>
<dbReference type="EMBL" id="JRFJ01000004">
    <property type="protein sequence ID" value="KHJ53729.1"/>
    <property type="molecule type" value="Genomic_DNA"/>
</dbReference>
<dbReference type="Gene3D" id="3.40.50.10730">
    <property type="entry name" value="Urocanase like domains"/>
    <property type="match status" value="1"/>
</dbReference>
<feature type="domain" description="Urocanase N-terminal" evidence="12">
    <location>
        <begin position="13"/>
        <end position="139"/>
    </location>
</feature>
<proteinExistence type="inferred from homology"/>
<sequence>MTTDPGRHNTRIVRAPHGPELTARSWMTEAPLRMLMNNLDPEVAENPNELVVYGGIGRAARTWDDFDKIVSALRQLADDETLLVQSGKPVGVFRTHADAPRVLIANSNLVPHWATWDHFNELDRRGLAMYGQMTAGSWIYIGTQGIVQGTYETFAEAGRQHYGGSLRGRWVLTGGLGGMGGAQPLAAVMAGASCLAVECNPESIDFRLRTRYVDEKAETLDEAMEMIQRWTAAGEAKSVGLLGNAAEILPEMVKRGIRPDIVTDQTSAHDPINGYLPVGWSIAEWKAKRESDPKAVEKAARASMRTHVEAMLAFHEAGVPTLDYGNNIRQVAKDEGLENAFAFPGFVPAYIRPLFCRGIGPFRWAALSGDPEDIYRTDAKVKELLPDNEHLHRWLDMARERIAFQGLPARICWVGLGDRHRLGLAFNEMVASGELKGPVVIGRDHLDSGSVASPNRETEAMKDGSDAVSDWPLLNALLNTASGATWVSLHHGGGVGMGFSQHSGMVICCDGSADAARRIERVLWNDPATGVMRHADAGYEIALDCAREQGLNLPAIL</sequence>
<evidence type="ECO:0000256" key="2">
    <source>
        <dbReference type="ARBA" id="ARBA00007578"/>
    </source>
</evidence>
<dbReference type="GO" id="GO:0005737">
    <property type="term" value="C:cytoplasm"/>
    <property type="evidence" value="ECO:0007669"/>
    <property type="project" value="UniProtKB-SubCell"/>
</dbReference>
<evidence type="ECO:0000256" key="3">
    <source>
        <dbReference type="ARBA" id="ARBA00011992"/>
    </source>
</evidence>